<comment type="caution">
    <text evidence="1">The sequence shown here is derived from an EMBL/GenBank/DDBJ whole genome shotgun (WGS) entry which is preliminary data.</text>
</comment>
<sequence length="146" mass="16295">MPLNLPKWLVRTDRGAQARTQRTRVSDQFEQDLREALGNLPYEVHSSLLLENFMALTVQPGETQGTLAREARRRVDFAIVASRSRTPAVAIMLTTRAYGRDRRQPPANPTETEAGVKNNSIVPVVHLNPRELKGAPAIAEALKPYL</sequence>
<dbReference type="RefSeq" id="WP_189003607.1">
    <property type="nucleotide sequence ID" value="NZ_BMPP01000001.1"/>
</dbReference>
<dbReference type="Proteomes" id="UP000647587">
    <property type="component" value="Unassembled WGS sequence"/>
</dbReference>
<protein>
    <recommendedName>
        <fullName evidence="3">DUF2726 domain-containing protein</fullName>
    </recommendedName>
</protein>
<evidence type="ECO:0000313" key="1">
    <source>
        <dbReference type="EMBL" id="GGK11990.1"/>
    </source>
</evidence>
<dbReference type="EMBL" id="BMPP01000001">
    <property type="protein sequence ID" value="GGK11990.1"/>
    <property type="molecule type" value="Genomic_DNA"/>
</dbReference>
<name>A0ABQ2EGU5_9DEIO</name>
<keyword evidence="2" id="KW-1185">Reference proteome</keyword>
<reference evidence="2" key="1">
    <citation type="journal article" date="2019" name="Int. J. Syst. Evol. Microbiol.">
        <title>The Global Catalogue of Microorganisms (GCM) 10K type strain sequencing project: providing services to taxonomists for standard genome sequencing and annotation.</title>
        <authorList>
            <consortium name="The Broad Institute Genomics Platform"/>
            <consortium name="The Broad Institute Genome Sequencing Center for Infectious Disease"/>
            <person name="Wu L."/>
            <person name="Ma J."/>
        </authorList>
    </citation>
    <scope>NUCLEOTIDE SEQUENCE [LARGE SCALE GENOMIC DNA]</scope>
    <source>
        <strain evidence="2">JCM 30331</strain>
    </source>
</reference>
<proteinExistence type="predicted"/>
<evidence type="ECO:0008006" key="3">
    <source>
        <dbReference type="Google" id="ProtNLM"/>
    </source>
</evidence>
<evidence type="ECO:0000313" key="2">
    <source>
        <dbReference type="Proteomes" id="UP000647587"/>
    </source>
</evidence>
<accession>A0ABQ2EGU5</accession>
<gene>
    <name evidence="1" type="ORF">GCM10008955_01540</name>
</gene>
<organism evidence="1 2">
    <name type="scientific">Deinococcus malanensis</name>
    <dbReference type="NCBI Taxonomy" id="1706855"/>
    <lineage>
        <taxon>Bacteria</taxon>
        <taxon>Thermotogati</taxon>
        <taxon>Deinococcota</taxon>
        <taxon>Deinococci</taxon>
        <taxon>Deinococcales</taxon>
        <taxon>Deinococcaceae</taxon>
        <taxon>Deinococcus</taxon>
    </lineage>
</organism>